<name>A0A812X8W4_SYMPI</name>
<dbReference type="PANTHER" id="PTHR13194">
    <property type="entry name" value="COMPLEX I INTERMEDIATE-ASSOCIATED PROTEIN 30"/>
    <property type="match status" value="1"/>
</dbReference>
<feature type="signal peptide" evidence="2">
    <location>
        <begin position="1"/>
        <end position="28"/>
    </location>
</feature>
<dbReference type="InterPro" id="IPR039131">
    <property type="entry name" value="NDUFAF1"/>
</dbReference>
<sequence length="211" mass="22221">MRVVGSLRRVAAVAAATAVATTCTTAMAETRPGTAVFVPLLGGPQSWRFDQWKAITDAVRGGVSTARLVPSDSGAKFQGNLDPSKLKAGFAGVNLDVGELPRPLTDFVGLKLDVANSDGREYTVLLKVRGGEAGSSYQVRFTPEPNQSMEAPFATFAAFRRGRPDPSAPQLRAADVGTIAVQIASNFEEQSGDYELELRGISGLGGPEIHS</sequence>
<evidence type="ECO:0000256" key="1">
    <source>
        <dbReference type="ARBA" id="ARBA00007884"/>
    </source>
</evidence>
<reference evidence="4" key="1">
    <citation type="submission" date="2021-02" db="EMBL/GenBank/DDBJ databases">
        <authorList>
            <person name="Dougan E. K."/>
            <person name="Rhodes N."/>
            <person name="Thang M."/>
            <person name="Chan C."/>
        </authorList>
    </citation>
    <scope>NUCLEOTIDE SEQUENCE</scope>
</reference>
<proteinExistence type="inferred from homology"/>
<dbReference type="GO" id="GO:0051082">
    <property type="term" value="F:unfolded protein binding"/>
    <property type="evidence" value="ECO:0007669"/>
    <property type="project" value="TreeGrafter"/>
</dbReference>
<gene>
    <name evidence="4" type="ORF">SPIL2461_LOCUS20473</name>
</gene>
<dbReference type="EMBL" id="CAJNIZ010045415">
    <property type="protein sequence ID" value="CAE7719421.1"/>
    <property type="molecule type" value="Genomic_DNA"/>
</dbReference>
<accession>A0A812X8W4</accession>
<dbReference type="GO" id="GO:0010257">
    <property type="term" value="P:NADH dehydrogenase complex assembly"/>
    <property type="evidence" value="ECO:0007669"/>
    <property type="project" value="TreeGrafter"/>
</dbReference>
<dbReference type="PANTHER" id="PTHR13194:SF19">
    <property type="entry name" value="NAD(P)-BINDING ROSSMANN-FOLD SUPERFAMILY PROTEIN"/>
    <property type="match status" value="1"/>
</dbReference>
<dbReference type="Proteomes" id="UP000649617">
    <property type="component" value="Unassembled WGS sequence"/>
</dbReference>
<evidence type="ECO:0000259" key="3">
    <source>
        <dbReference type="Pfam" id="PF08547"/>
    </source>
</evidence>
<dbReference type="InterPro" id="IPR008979">
    <property type="entry name" value="Galactose-bd-like_sf"/>
</dbReference>
<evidence type="ECO:0000313" key="5">
    <source>
        <dbReference type="Proteomes" id="UP000649617"/>
    </source>
</evidence>
<feature type="chain" id="PRO_5032526985" description="NADH:ubiquinone oxidoreductase intermediate-associated protein 30 domain-containing protein" evidence="2">
    <location>
        <begin position="29"/>
        <end position="211"/>
    </location>
</feature>
<dbReference type="OrthoDB" id="435046at2759"/>
<comment type="similarity">
    <text evidence="1">Belongs to the CIA30 family.</text>
</comment>
<dbReference type="AlphaFoldDB" id="A0A812X8W4"/>
<keyword evidence="2" id="KW-0732">Signal</keyword>
<evidence type="ECO:0000256" key="2">
    <source>
        <dbReference type="SAM" id="SignalP"/>
    </source>
</evidence>
<dbReference type="SUPFAM" id="SSF49785">
    <property type="entry name" value="Galactose-binding domain-like"/>
    <property type="match status" value="1"/>
</dbReference>
<feature type="domain" description="NADH:ubiquinone oxidoreductase intermediate-associated protein 30" evidence="3">
    <location>
        <begin position="48"/>
        <end position="198"/>
    </location>
</feature>
<dbReference type="InterPro" id="IPR013857">
    <property type="entry name" value="NADH-UbQ_OxRdtase-assoc_prot30"/>
</dbReference>
<organism evidence="4 5">
    <name type="scientific">Symbiodinium pilosum</name>
    <name type="common">Dinoflagellate</name>
    <dbReference type="NCBI Taxonomy" id="2952"/>
    <lineage>
        <taxon>Eukaryota</taxon>
        <taxon>Sar</taxon>
        <taxon>Alveolata</taxon>
        <taxon>Dinophyceae</taxon>
        <taxon>Suessiales</taxon>
        <taxon>Symbiodiniaceae</taxon>
        <taxon>Symbiodinium</taxon>
    </lineage>
</organism>
<keyword evidence="5" id="KW-1185">Reference proteome</keyword>
<protein>
    <recommendedName>
        <fullName evidence="3">NADH:ubiquinone oxidoreductase intermediate-associated protein 30 domain-containing protein</fullName>
    </recommendedName>
</protein>
<evidence type="ECO:0000313" key="4">
    <source>
        <dbReference type="EMBL" id="CAE7719421.1"/>
    </source>
</evidence>
<comment type="caution">
    <text evidence="4">The sequence shown here is derived from an EMBL/GenBank/DDBJ whole genome shotgun (WGS) entry which is preliminary data.</text>
</comment>
<dbReference type="Pfam" id="PF08547">
    <property type="entry name" value="CIA30"/>
    <property type="match status" value="1"/>
</dbReference>